<protein>
    <submittedName>
        <fullName evidence="1">Uncharacterized protein</fullName>
    </submittedName>
</protein>
<sequence>MRVIVSVTSTSVLVVMFALLYEVSSGARRLAYLLTSTALAYTSLPVAFFAANSLRPNWIEVYRCLAILACVLLVFYYTIDESPRWLLVKWKVHEAERVALRAARLNGIHPRDCLGKLDTGGAELPKVEAGLIAKIFAICEPNLRRRTALLSFIWLVFICAYNVVNLTLIISPNAVVSALNIILAGPAQLLLYPSMRLFGVKRTAVVVSVLFTLLTLVLALQYREQRAVYTTVLLVVMRVLLEMLTLLISIITVATFPTSTRCWGACVLFAVGRVGSFIGLMYSIYEGDHRKDIVLCVMAAFMIFVCGAVECMPDDADDRSWQGSTARSSISWRNLESTPEKDGRLHGACLSTGRTDSSIRSTKEHAMIPLRGRGKRASAQNDTSSGFSRSQVLSLLEGPRVSSATKLRMHARGSDASVGRRPSAVHHNSQGFGPTPQEEQ</sequence>
<dbReference type="Proteomes" id="UP000821845">
    <property type="component" value="Chromosome 8"/>
</dbReference>
<reference evidence="1" key="1">
    <citation type="submission" date="2020-05" db="EMBL/GenBank/DDBJ databases">
        <title>Large-scale comparative analyses of tick genomes elucidate their genetic diversity and vector capacities.</title>
        <authorList>
            <person name="Jia N."/>
            <person name="Wang J."/>
            <person name="Shi W."/>
            <person name="Du L."/>
            <person name="Sun Y."/>
            <person name="Zhan W."/>
            <person name="Jiang J."/>
            <person name="Wang Q."/>
            <person name="Zhang B."/>
            <person name="Ji P."/>
            <person name="Sakyi L.B."/>
            <person name="Cui X."/>
            <person name="Yuan T."/>
            <person name="Jiang B."/>
            <person name="Yang W."/>
            <person name="Lam T.T.-Y."/>
            <person name="Chang Q."/>
            <person name="Ding S."/>
            <person name="Wang X."/>
            <person name="Zhu J."/>
            <person name="Ruan X."/>
            <person name="Zhao L."/>
            <person name="Wei J."/>
            <person name="Que T."/>
            <person name="Du C."/>
            <person name="Cheng J."/>
            <person name="Dai P."/>
            <person name="Han X."/>
            <person name="Huang E."/>
            <person name="Gao Y."/>
            <person name="Liu J."/>
            <person name="Shao H."/>
            <person name="Ye R."/>
            <person name="Li L."/>
            <person name="Wei W."/>
            <person name="Wang X."/>
            <person name="Wang C."/>
            <person name="Yang T."/>
            <person name="Huo Q."/>
            <person name="Li W."/>
            <person name="Guo W."/>
            <person name="Chen H."/>
            <person name="Zhou L."/>
            <person name="Ni X."/>
            <person name="Tian J."/>
            <person name="Zhou Y."/>
            <person name="Sheng Y."/>
            <person name="Liu T."/>
            <person name="Pan Y."/>
            <person name="Xia L."/>
            <person name="Li J."/>
            <person name="Zhao F."/>
            <person name="Cao W."/>
        </authorList>
    </citation>
    <scope>NUCLEOTIDE SEQUENCE</scope>
    <source>
        <strain evidence="1">Hyas-2018</strain>
    </source>
</reference>
<dbReference type="EMBL" id="CM023488">
    <property type="protein sequence ID" value="KAH6923718.1"/>
    <property type="molecule type" value="Genomic_DNA"/>
</dbReference>
<comment type="caution">
    <text evidence="1">The sequence shown here is derived from an EMBL/GenBank/DDBJ whole genome shotgun (WGS) entry which is preliminary data.</text>
</comment>
<evidence type="ECO:0000313" key="2">
    <source>
        <dbReference type="Proteomes" id="UP000821845"/>
    </source>
</evidence>
<name>A0ACB7RQQ2_HYAAI</name>
<evidence type="ECO:0000313" key="1">
    <source>
        <dbReference type="EMBL" id="KAH6923718.1"/>
    </source>
</evidence>
<gene>
    <name evidence="1" type="ORF">HPB50_005653</name>
</gene>
<organism evidence="1 2">
    <name type="scientific">Hyalomma asiaticum</name>
    <name type="common">Tick</name>
    <dbReference type="NCBI Taxonomy" id="266040"/>
    <lineage>
        <taxon>Eukaryota</taxon>
        <taxon>Metazoa</taxon>
        <taxon>Ecdysozoa</taxon>
        <taxon>Arthropoda</taxon>
        <taxon>Chelicerata</taxon>
        <taxon>Arachnida</taxon>
        <taxon>Acari</taxon>
        <taxon>Parasitiformes</taxon>
        <taxon>Ixodida</taxon>
        <taxon>Ixodoidea</taxon>
        <taxon>Ixodidae</taxon>
        <taxon>Hyalomminae</taxon>
        <taxon>Hyalomma</taxon>
    </lineage>
</organism>
<accession>A0ACB7RQQ2</accession>
<keyword evidence="2" id="KW-1185">Reference proteome</keyword>
<proteinExistence type="predicted"/>